<evidence type="ECO:0000313" key="1">
    <source>
        <dbReference type="EMBL" id="AHC15650.1"/>
    </source>
</evidence>
<dbReference type="EMBL" id="CP006939">
    <property type="protein sequence ID" value="AHC15650.1"/>
    <property type="molecule type" value="Genomic_DNA"/>
</dbReference>
<organism evidence="1 2">
    <name type="scientific">Salinispira pacifica</name>
    <dbReference type="NCBI Taxonomy" id="1307761"/>
    <lineage>
        <taxon>Bacteria</taxon>
        <taxon>Pseudomonadati</taxon>
        <taxon>Spirochaetota</taxon>
        <taxon>Spirochaetia</taxon>
        <taxon>Spirochaetales</taxon>
        <taxon>Spirochaetaceae</taxon>
        <taxon>Salinispira</taxon>
    </lineage>
</organism>
<proteinExistence type="predicted"/>
<keyword evidence="2" id="KW-1185">Reference proteome</keyword>
<gene>
    <name evidence="1" type="ORF">L21SP2_2293</name>
</gene>
<dbReference type="HOGENOM" id="CLU_3332806_0_0_12"/>
<reference evidence="1 2" key="1">
    <citation type="journal article" date="2015" name="Stand. Genomic Sci.">
        <title>Complete genome sequence and description of Salinispira pacifica gen. nov., sp. nov., a novel spirochaete isolated form a hypersaline microbial mat.</title>
        <authorList>
            <person name="Ben Hania W."/>
            <person name="Joseph M."/>
            <person name="Schumann P."/>
            <person name="Bunk B."/>
            <person name="Fiebig A."/>
            <person name="Sproer C."/>
            <person name="Klenk H.P."/>
            <person name="Fardeau M.L."/>
            <person name="Spring S."/>
        </authorList>
    </citation>
    <scope>NUCLEOTIDE SEQUENCE [LARGE SCALE GENOMIC DNA]</scope>
    <source>
        <strain evidence="1 2">L21-RPul-D2</strain>
    </source>
</reference>
<protein>
    <submittedName>
        <fullName evidence="1">Uncharacterized protein</fullName>
    </submittedName>
</protein>
<name>V5WJ46_9SPIO</name>
<sequence length="38" mass="4277">MCLDEAMDRRITGRIVSISQSCLHPMLGKSCHAYRILA</sequence>
<evidence type="ECO:0000313" key="2">
    <source>
        <dbReference type="Proteomes" id="UP000018680"/>
    </source>
</evidence>
<dbReference type="AlphaFoldDB" id="V5WJ46"/>
<dbReference type="KEGG" id="slr:L21SP2_2293"/>
<dbReference type="Proteomes" id="UP000018680">
    <property type="component" value="Chromosome"/>
</dbReference>
<accession>V5WJ46</accession>